<dbReference type="GO" id="GO:0005737">
    <property type="term" value="C:cytoplasm"/>
    <property type="evidence" value="ECO:0007669"/>
    <property type="project" value="TreeGrafter"/>
</dbReference>
<dbReference type="PROSITE" id="PS51411">
    <property type="entry name" value="PSP1_C"/>
    <property type="match status" value="1"/>
</dbReference>
<dbReference type="InterPro" id="IPR007557">
    <property type="entry name" value="PSP1_C"/>
</dbReference>
<sequence>MGVVSLTGSLVKIPMKKKNFPENQALKIYRIANQKDIETWQEARKREDSVKKDARTIAERLGLEMKITDVEFQGDGGKATFYYTADSRVDFRLLIKEFANIFRTKIDMKQLVSGKKPRKLAASALAVESCVAPLGLQTSDL</sequence>
<proteinExistence type="predicted"/>
<evidence type="ECO:0000313" key="2">
    <source>
        <dbReference type="EMBL" id="WOC51977.1"/>
    </source>
</evidence>
<evidence type="ECO:0000313" key="3">
    <source>
        <dbReference type="Proteomes" id="UP001432059"/>
    </source>
</evidence>
<name>A0AAU0F1C2_9FLAO</name>
<dbReference type="Proteomes" id="UP001432059">
    <property type="component" value="Chromosome"/>
</dbReference>
<dbReference type="Pfam" id="PF04468">
    <property type="entry name" value="PSP1"/>
    <property type="match status" value="1"/>
</dbReference>
<dbReference type="EMBL" id="CP136426">
    <property type="protein sequence ID" value="WOC51977.1"/>
    <property type="molecule type" value="Genomic_DNA"/>
</dbReference>
<feature type="domain" description="PSP1 C-terminal" evidence="1">
    <location>
        <begin position="26"/>
        <end position="111"/>
    </location>
</feature>
<evidence type="ECO:0000259" key="1">
    <source>
        <dbReference type="PROSITE" id="PS51411"/>
    </source>
</evidence>
<protein>
    <recommendedName>
        <fullName evidence="1">PSP1 C-terminal domain-containing protein</fullName>
    </recommendedName>
</protein>
<dbReference type="PANTHER" id="PTHR43830:SF3">
    <property type="entry name" value="PROTEIN PSP1"/>
    <property type="match status" value="1"/>
</dbReference>
<reference evidence="2" key="1">
    <citation type="submission" date="2023-10" db="EMBL/GenBank/DDBJ databases">
        <title>Characterization and whole genome sequencing of a novel strain of Bergeyella porcorum QD2021 isolated from pig.</title>
        <authorList>
            <person name="Liu G."/>
            <person name="Chen C."/>
            <person name="Han X."/>
        </authorList>
    </citation>
    <scope>NUCLEOTIDE SEQUENCE</scope>
    <source>
        <strain evidence="2">QD2021</strain>
    </source>
</reference>
<dbReference type="InterPro" id="IPR047767">
    <property type="entry name" value="PSP1-like"/>
</dbReference>
<accession>A0AAU0F1C2</accession>
<dbReference type="NCBIfam" id="NF041131">
    <property type="entry name" value="RicT_YaaT_fam"/>
    <property type="match status" value="1"/>
</dbReference>
<dbReference type="AlphaFoldDB" id="A0AAU0F1C2"/>
<gene>
    <name evidence="2" type="ORF">BPO_1330</name>
</gene>
<keyword evidence="3" id="KW-1185">Reference proteome</keyword>
<organism evidence="2 3">
    <name type="scientific">Bergeyella porcorum</name>
    <dbReference type="NCBI Taxonomy" id="1735111"/>
    <lineage>
        <taxon>Bacteria</taxon>
        <taxon>Pseudomonadati</taxon>
        <taxon>Bacteroidota</taxon>
        <taxon>Flavobacteriia</taxon>
        <taxon>Flavobacteriales</taxon>
        <taxon>Weeksellaceae</taxon>
        <taxon>Bergeyella</taxon>
    </lineage>
</organism>
<dbReference type="PANTHER" id="PTHR43830">
    <property type="entry name" value="PROTEIN PSP1"/>
    <property type="match status" value="1"/>
</dbReference>
<dbReference type="KEGG" id="bpor:BPO_1330"/>